<keyword evidence="1" id="KW-0853">WD repeat</keyword>
<gene>
    <name evidence="3" type="ORF">CEUTPL_LOCUS549</name>
</gene>
<accession>A0A9N9M8Y5</accession>
<dbReference type="Proteomes" id="UP001152799">
    <property type="component" value="Chromosome 1"/>
</dbReference>
<dbReference type="GO" id="GO:1990757">
    <property type="term" value="F:ubiquitin ligase activator activity"/>
    <property type="evidence" value="ECO:0007669"/>
    <property type="project" value="TreeGrafter"/>
</dbReference>
<dbReference type="GO" id="GO:0005680">
    <property type="term" value="C:anaphase-promoting complex"/>
    <property type="evidence" value="ECO:0007669"/>
    <property type="project" value="TreeGrafter"/>
</dbReference>
<keyword evidence="2" id="KW-0677">Repeat</keyword>
<dbReference type="OrthoDB" id="10263272at2759"/>
<dbReference type="InterPro" id="IPR036322">
    <property type="entry name" value="WD40_repeat_dom_sf"/>
</dbReference>
<sequence length="297" mass="33683">MNLRAGGEFDRYIPRRSSSDLAHLNLTNNSSDDDLLNVEFDDEKNGYPHPIFANTAKRANNMISYKNRILGALGITSSSIFKPSNKREYITNNIEARSWPVKSRKMPLIKAPETLLDMPGAEGFDNVIIRHMIDWSSKGIIATIFREEVHLWSEGLGQLGQTNTNRTVANCVKWNKSGSKFAVARTSSKVSIIDGATLKASFYYENPREDSINGCNFLTVFSSLHNRVDEVRFHVGRVPYVIWDGTGTKLASVGTDENLALWNFFGADPETHKMLNREPKRHPRVFDFQYLFDTCLR</sequence>
<protein>
    <submittedName>
        <fullName evidence="3">Uncharacterized protein</fullName>
    </submittedName>
</protein>
<reference evidence="3" key="1">
    <citation type="submission" date="2022-01" db="EMBL/GenBank/DDBJ databases">
        <authorList>
            <person name="King R."/>
        </authorList>
    </citation>
    <scope>NUCLEOTIDE SEQUENCE</scope>
</reference>
<name>A0A9N9M8Y5_9CUCU</name>
<dbReference type="PANTHER" id="PTHR19918:SF52">
    <property type="entry name" value="PROTEIN CORTEX"/>
    <property type="match status" value="1"/>
</dbReference>
<organism evidence="3 4">
    <name type="scientific">Ceutorhynchus assimilis</name>
    <name type="common">cabbage seed weevil</name>
    <dbReference type="NCBI Taxonomy" id="467358"/>
    <lineage>
        <taxon>Eukaryota</taxon>
        <taxon>Metazoa</taxon>
        <taxon>Ecdysozoa</taxon>
        <taxon>Arthropoda</taxon>
        <taxon>Hexapoda</taxon>
        <taxon>Insecta</taxon>
        <taxon>Pterygota</taxon>
        <taxon>Neoptera</taxon>
        <taxon>Endopterygota</taxon>
        <taxon>Coleoptera</taxon>
        <taxon>Polyphaga</taxon>
        <taxon>Cucujiformia</taxon>
        <taxon>Curculionidae</taxon>
        <taxon>Ceutorhynchinae</taxon>
        <taxon>Ceutorhynchus</taxon>
    </lineage>
</organism>
<dbReference type="GO" id="GO:0031145">
    <property type="term" value="P:anaphase-promoting complex-dependent catabolic process"/>
    <property type="evidence" value="ECO:0007669"/>
    <property type="project" value="TreeGrafter"/>
</dbReference>
<dbReference type="InterPro" id="IPR015943">
    <property type="entry name" value="WD40/YVTN_repeat-like_dom_sf"/>
</dbReference>
<evidence type="ECO:0000313" key="3">
    <source>
        <dbReference type="EMBL" id="CAG9759808.1"/>
    </source>
</evidence>
<dbReference type="AlphaFoldDB" id="A0A9N9M8Y5"/>
<evidence type="ECO:0000313" key="4">
    <source>
        <dbReference type="Proteomes" id="UP001152799"/>
    </source>
</evidence>
<dbReference type="SUPFAM" id="SSF50978">
    <property type="entry name" value="WD40 repeat-like"/>
    <property type="match status" value="1"/>
</dbReference>
<proteinExistence type="predicted"/>
<keyword evidence="4" id="KW-1185">Reference proteome</keyword>
<dbReference type="PANTHER" id="PTHR19918">
    <property type="entry name" value="CELL DIVISION CYCLE 20 CDC20 FIZZY -RELATED"/>
    <property type="match status" value="1"/>
</dbReference>
<dbReference type="EMBL" id="OU892277">
    <property type="protein sequence ID" value="CAG9759808.1"/>
    <property type="molecule type" value="Genomic_DNA"/>
</dbReference>
<dbReference type="GO" id="GO:1905786">
    <property type="term" value="P:positive regulation of anaphase-promoting complex-dependent catabolic process"/>
    <property type="evidence" value="ECO:0007669"/>
    <property type="project" value="TreeGrafter"/>
</dbReference>
<evidence type="ECO:0000256" key="1">
    <source>
        <dbReference type="ARBA" id="ARBA00022574"/>
    </source>
</evidence>
<dbReference type="GO" id="GO:0010997">
    <property type="term" value="F:anaphase-promoting complex binding"/>
    <property type="evidence" value="ECO:0007669"/>
    <property type="project" value="InterPro"/>
</dbReference>
<dbReference type="Gene3D" id="2.130.10.10">
    <property type="entry name" value="YVTN repeat-like/Quinoprotein amine dehydrogenase"/>
    <property type="match status" value="1"/>
</dbReference>
<dbReference type="InterPro" id="IPR033010">
    <property type="entry name" value="Cdc20/Fizzy"/>
</dbReference>
<evidence type="ECO:0000256" key="2">
    <source>
        <dbReference type="ARBA" id="ARBA00022737"/>
    </source>
</evidence>